<dbReference type="eggNOG" id="ENOG502Z8CS">
    <property type="taxonomic scope" value="Bacteria"/>
</dbReference>
<dbReference type="STRING" id="460265.Mnod_3852"/>
<organism evidence="2 3">
    <name type="scientific">Methylobacterium nodulans (strain LMG 21967 / CNCM I-2342 / ORS 2060)</name>
    <dbReference type="NCBI Taxonomy" id="460265"/>
    <lineage>
        <taxon>Bacteria</taxon>
        <taxon>Pseudomonadati</taxon>
        <taxon>Pseudomonadota</taxon>
        <taxon>Alphaproteobacteria</taxon>
        <taxon>Hyphomicrobiales</taxon>
        <taxon>Methylobacteriaceae</taxon>
        <taxon>Methylobacterium</taxon>
    </lineage>
</organism>
<gene>
    <name evidence="2" type="ordered locus">Mnod_3852</name>
</gene>
<dbReference type="EMBL" id="CP001349">
    <property type="protein sequence ID" value="ACL58752.1"/>
    <property type="molecule type" value="Genomic_DNA"/>
</dbReference>
<feature type="region of interest" description="Disordered" evidence="1">
    <location>
        <begin position="46"/>
        <end position="72"/>
    </location>
</feature>
<evidence type="ECO:0000256" key="1">
    <source>
        <dbReference type="SAM" id="MobiDB-lite"/>
    </source>
</evidence>
<accession>B8ISB2</accession>
<name>B8ISB2_METNO</name>
<dbReference type="KEGG" id="mno:Mnod_3852"/>
<evidence type="ECO:0000313" key="2">
    <source>
        <dbReference type="EMBL" id="ACL58752.1"/>
    </source>
</evidence>
<evidence type="ECO:0000313" key="3">
    <source>
        <dbReference type="Proteomes" id="UP000008207"/>
    </source>
</evidence>
<dbReference type="AlphaFoldDB" id="B8ISB2"/>
<evidence type="ECO:0008006" key="4">
    <source>
        <dbReference type="Google" id="ProtNLM"/>
    </source>
</evidence>
<keyword evidence="3" id="KW-1185">Reference proteome</keyword>
<dbReference type="RefSeq" id="WP_015930406.1">
    <property type="nucleotide sequence ID" value="NC_011894.1"/>
</dbReference>
<sequence length="199" mass="22045">MADGVSARQLAKILGVTEGAVRKALKANRIKRLPDGLIDREAAREAWQGSTDPVRTKVRTEPQTVRTRGTHPRVEVRTPAEAREAVSLIARVLAEEGVEDADGSIDFSKARTAELILKARQRSLDQAEQQGRLIERAAAEKLFFDTARELRDAWLAWPARIGIELAAELGIEARVLTQALTNHVNRHLSELGEPMGDFR</sequence>
<dbReference type="Proteomes" id="UP000008207">
    <property type="component" value="Chromosome"/>
</dbReference>
<proteinExistence type="predicted"/>
<dbReference type="OrthoDB" id="6050435at2"/>
<dbReference type="HOGENOM" id="CLU_117594_0_0_5"/>
<reference evidence="2 3" key="1">
    <citation type="submission" date="2009-01" db="EMBL/GenBank/DDBJ databases">
        <title>Complete sequence of chromosome of Methylobacterium nodulans ORS 2060.</title>
        <authorList>
            <consortium name="US DOE Joint Genome Institute"/>
            <person name="Lucas S."/>
            <person name="Copeland A."/>
            <person name="Lapidus A."/>
            <person name="Glavina del Rio T."/>
            <person name="Dalin E."/>
            <person name="Tice H."/>
            <person name="Bruce D."/>
            <person name="Goodwin L."/>
            <person name="Pitluck S."/>
            <person name="Sims D."/>
            <person name="Brettin T."/>
            <person name="Detter J.C."/>
            <person name="Han C."/>
            <person name="Larimer F."/>
            <person name="Land M."/>
            <person name="Hauser L."/>
            <person name="Kyrpides N."/>
            <person name="Ivanova N."/>
            <person name="Marx C.J."/>
            <person name="Richardson P."/>
        </authorList>
    </citation>
    <scope>NUCLEOTIDE SEQUENCE [LARGE SCALE GENOMIC DNA]</scope>
    <source>
        <strain evidence="3">LMG 21967 / CNCM I-2342 / ORS 2060</strain>
    </source>
</reference>
<protein>
    <recommendedName>
        <fullName evidence="4">Elements of external origin</fullName>
    </recommendedName>
</protein>